<evidence type="ECO:0000313" key="6">
    <source>
        <dbReference type="Proteomes" id="UP000887565"/>
    </source>
</evidence>
<dbReference type="Proteomes" id="UP000887565">
    <property type="component" value="Unplaced"/>
</dbReference>
<dbReference type="PANTHER" id="PTHR46115">
    <property type="entry name" value="THIOREDOXIN-LIKE PROTEIN 1"/>
    <property type="match status" value="1"/>
</dbReference>
<proteinExistence type="inferred from homology"/>
<feature type="active site" description="Nucleophile" evidence="3">
    <location>
        <position position="29"/>
    </location>
</feature>
<dbReference type="WBParaSite" id="nRc.2.0.1.t31636-RA">
    <property type="protein sequence ID" value="nRc.2.0.1.t31636-RA"/>
    <property type="gene ID" value="nRc.2.0.1.g31636"/>
</dbReference>
<dbReference type="GO" id="GO:0015035">
    <property type="term" value="F:protein-disulfide reductase activity"/>
    <property type="evidence" value="ECO:0007669"/>
    <property type="project" value="InterPro"/>
</dbReference>
<dbReference type="PRINTS" id="PR00421">
    <property type="entry name" value="THIOREDOXIN"/>
</dbReference>
<feature type="active site" description="Nucleophile" evidence="3">
    <location>
        <position position="32"/>
    </location>
</feature>
<evidence type="ECO:0000313" key="7">
    <source>
        <dbReference type="WBParaSite" id="nRc.2.0.1.t31636-RA"/>
    </source>
</evidence>
<keyword evidence="6" id="KW-1185">Reference proteome</keyword>
<dbReference type="PROSITE" id="PS00194">
    <property type="entry name" value="THIOREDOXIN_1"/>
    <property type="match status" value="1"/>
</dbReference>
<evidence type="ECO:0000256" key="2">
    <source>
        <dbReference type="PIRNR" id="PIRNR000077"/>
    </source>
</evidence>
<accession>A0A915JYT3</accession>
<dbReference type="OMA" id="FQFFVKG"/>
<organism evidence="6 7">
    <name type="scientific">Romanomermis culicivorax</name>
    <name type="common">Nematode worm</name>
    <dbReference type="NCBI Taxonomy" id="13658"/>
    <lineage>
        <taxon>Eukaryota</taxon>
        <taxon>Metazoa</taxon>
        <taxon>Ecdysozoa</taxon>
        <taxon>Nematoda</taxon>
        <taxon>Enoplea</taxon>
        <taxon>Dorylaimia</taxon>
        <taxon>Mermithida</taxon>
        <taxon>Mermithoidea</taxon>
        <taxon>Mermithidae</taxon>
        <taxon>Romanomermis</taxon>
    </lineage>
</organism>
<dbReference type="PIRSF" id="PIRSF000077">
    <property type="entry name" value="Thioredoxin"/>
    <property type="match status" value="1"/>
</dbReference>
<feature type="site" description="Contributes to redox potential value" evidence="3">
    <location>
        <position position="31"/>
    </location>
</feature>
<dbReference type="InterPro" id="IPR036249">
    <property type="entry name" value="Thioredoxin-like_sf"/>
</dbReference>
<dbReference type="PROSITE" id="PS51352">
    <property type="entry name" value="THIOREDOXIN_2"/>
    <property type="match status" value="1"/>
</dbReference>
<evidence type="ECO:0000256" key="1">
    <source>
        <dbReference type="ARBA" id="ARBA00023157"/>
    </source>
</evidence>
<protein>
    <recommendedName>
        <fullName evidence="2">Thioredoxin</fullName>
    </recommendedName>
</protein>
<dbReference type="AlphaFoldDB" id="A0A915JYT3"/>
<dbReference type="Pfam" id="PF00085">
    <property type="entry name" value="Thioredoxin"/>
    <property type="match status" value="1"/>
</dbReference>
<evidence type="ECO:0000259" key="5">
    <source>
        <dbReference type="PROSITE" id="PS51352"/>
    </source>
</evidence>
<dbReference type="SUPFAM" id="SSF52833">
    <property type="entry name" value="Thioredoxin-like"/>
    <property type="match status" value="1"/>
</dbReference>
<feature type="site" description="Deprotonates C-terminal active site Cys" evidence="3">
    <location>
        <position position="23"/>
    </location>
</feature>
<keyword evidence="1 4" id="KW-1015">Disulfide bond</keyword>
<sequence length="104" mass="11662">MHNVSDELKELLTNAGTKLVVIDFFAVWCGPCKQIAPFIDELSKKYPNVVFAKVDVDNDSLTDALKEYDINCMPTFKFIKNKQVLETLEGANGSKIEEAVKKHA</sequence>
<dbReference type="InterPro" id="IPR017937">
    <property type="entry name" value="Thioredoxin_CS"/>
</dbReference>
<dbReference type="InterPro" id="IPR005746">
    <property type="entry name" value="Thioredoxin"/>
</dbReference>
<dbReference type="Gene3D" id="3.40.30.10">
    <property type="entry name" value="Glutaredoxin"/>
    <property type="match status" value="1"/>
</dbReference>
<evidence type="ECO:0000256" key="4">
    <source>
        <dbReference type="PIRSR" id="PIRSR000077-4"/>
    </source>
</evidence>
<name>A0A915JYT3_ROMCU</name>
<feature type="disulfide bond" description="Redox-active" evidence="4">
    <location>
        <begin position="29"/>
        <end position="32"/>
    </location>
</feature>
<evidence type="ECO:0000256" key="3">
    <source>
        <dbReference type="PIRSR" id="PIRSR000077-1"/>
    </source>
</evidence>
<reference evidence="7" key="1">
    <citation type="submission" date="2022-11" db="UniProtKB">
        <authorList>
            <consortium name="WormBaseParasite"/>
        </authorList>
    </citation>
    <scope>IDENTIFICATION</scope>
</reference>
<keyword evidence="4" id="KW-0676">Redox-active center</keyword>
<feature type="domain" description="Thioredoxin" evidence="5">
    <location>
        <begin position="1"/>
        <end position="104"/>
    </location>
</feature>
<dbReference type="CDD" id="cd02947">
    <property type="entry name" value="TRX_family"/>
    <property type="match status" value="1"/>
</dbReference>
<comment type="similarity">
    <text evidence="2">Belongs to the thioredoxin family.</text>
</comment>
<dbReference type="InterPro" id="IPR013766">
    <property type="entry name" value="Thioredoxin_domain"/>
</dbReference>
<feature type="site" description="Contributes to redox potential value" evidence="3">
    <location>
        <position position="30"/>
    </location>
</feature>